<accession>A0A382JPR5</accession>
<dbReference type="EMBL" id="UINC01075533">
    <property type="protein sequence ID" value="SVC13808.1"/>
    <property type="molecule type" value="Genomic_DNA"/>
</dbReference>
<sequence length="59" mass="6745">MLLGRVRSLVLQQGHLVSIVVKYAAHKVHLLKPDEYRGCLVETRILNWSQIPLHVTAIM</sequence>
<protein>
    <submittedName>
        <fullName evidence="1">Uncharacterized protein</fullName>
    </submittedName>
</protein>
<organism evidence="1">
    <name type="scientific">marine metagenome</name>
    <dbReference type="NCBI Taxonomy" id="408172"/>
    <lineage>
        <taxon>unclassified sequences</taxon>
        <taxon>metagenomes</taxon>
        <taxon>ecological metagenomes</taxon>
    </lineage>
</organism>
<reference evidence="1" key="1">
    <citation type="submission" date="2018-05" db="EMBL/GenBank/DDBJ databases">
        <authorList>
            <person name="Lanie J.A."/>
            <person name="Ng W.-L."/>
            <person name="Kazmierczak K.M."/>
            <person name="Andrzejewski T.M."/>
            <person name="Davidsen T.M."/>
            <person name="Wayne K.J."/>
            <person name="Tettelin H."/>
            <person name="Glass J.I."/>
            <person name="Rusch D."/>
            <person name="Podicherti R."/>
            <person name="Tsui H.-C.T."/>
            <person name="Winkler M.E."/>
        </authorList>
    </citation>
    <scope>NUCLEOTIDE SEQUENCE</scope>
</reference>
<name>A0A382JPR5_9ZZZZ</name>
<evidence type="ECO:0000313" key="1">
    <source>
        <dbReference type="EMBL" id="SVC13808.1"/>
    </source>
</evidence>
<proteinExistence type="predicted"/>
<gene>
    <name evidence="1" type="ORF">METZ01_LOCUS266662</name>
</gene>
<dbReference type="AlphaFoldDB" id="A0A382JPR5"/>